<dbReference type="InterPro" id="IPR007278">
    <property type="entry name" value="DUF397"/>
</dbReference>
<evidence type="ECO:0000259" key="1">
    <source>
        <dbReference type="Pfam" id="PF04149"/>
    </source>
</evidence>
<sequence length="74" mass="7692">MIRKHAVSTELAPEGAWFKSSHSTGEGGNCVEIANLNTEVGIRDSKNTAGPALAVRIGAWSAFVSLARSHSAGL</sequence>
<evidence type="ECO:0000313" key="2">
    <source>
        <dbReference type="EMBL" id="MFE9604462.1"/>
    </source>
</evidence>
<feature type="domain" description="DUF397" evidence="1">
    <location>
        <begin position="16"/>
        <end position="67"/>
    </location>
</feature>
<comment type="caution">
    <text evidence="2">The sequence shown here is derived from an EMBL/GenBank/DDBJ whole genome shotgun (WGS) entry which is preliminary data.</text>
</comment>
<gene>
    <name evidence="2" type="ORF">ACFYNQ_38705</name>
</gene>
<accession>A0ABW6MGK5</accession>
<reference evidence="2 3" key="1">
    <citation type="submission" date="2024-10" db="EMBL/GenBank/DDBJ databases">
        <title>The Natural Products Discovery Center: Release of the First 8490 Sequenced Strains for Exploring Actinobacteria Biosynthetic Diversity.</title>
        <authorList>
            <person name="Kalkreuter E."/>
            <person name="Kautsar S.A."/>
            <person name="Yang D."/>
            <person name="Bader C.D."/>
            <person name="Teijaro C.N."/>
            <person name="Fluegel L."/>
            <person name="Davis C.M."/>
            <person name="Simpson J.R."/>
            <person name="Lauterbach L."/>
            <person name="Steele A.D."/>
            <person name="Gui C."/>
            <person name="Meng S."/>
            <person name="Li G."/>
            <person name="Viehrig K."/>
            <person name="Ye F."/>
            <person name="Su P."/>
            <person name="Kiefer A.F."/>
            <person name="Nichols A."/>
            <person name="Cepeda A.J."/>
            <person name="Yan W."/>
            <person name="Fan B."/>
            <person name="Jiang Y."/>
            <person name="Adhikari A."/>
            <person name="Zheng C.-J."/>
            <person name="Schuster L."/>
            <person name="Cowan T.M."/>
            <person name="Smanski M.J."/>
            <person name="Chevrette M.G."/>
            <person name="De Carvalho L.P.S."/>
            <person name="Shen B."/>
        </authorList>
    </citation>
    <scope>NUCLEOTIDE SEQUENCE [LARGE SCALE GENOMIC DNA]</scope>
    <source>
        <strain evidence="2 3">NPDC006488</strain>
    </source>
</reference>
<keyword evidence="3" id="KW-1185">Reference proteome</keyword>
<proteinExistence type="predicted"/>
<protein>
    <submittedName>
        <fullName evidence="2">DUF397 domain-containing protein</fullName>
    </submittedName>
</protein>
<name>A0ABW6MGK5_9ACTN</name>
<dbReference type="RefSeq" id="WP_388113395.1">
    <property type="nucleotide sequence ID" value="NZ_JBIAHM010000016.1"/>
</dbReference>
<dbReference type="Pfam" id="PF04149">
    <property type="entry name" value="DUF397"/>
    <property type="match status" value="1"/>
</dbReference>
<organism evidence="2 3">
    <name type="scientific">Streptomyces hokutonensis</name>
    <dbReference type="NCBI Taxonomy" id="1306990"/>
    <lineage>
        <taxon>Bacteria</taxon>
        <taxon>Bacillati</taxon>
        <taxon>Actinomycetota</taxon>
        <taxon>Actinomycetes</taxon>
        <taxon>Kitasatosporales</taxon>
        <taxon>Streptomycetaceae</taxon>
        <taxon>Streptomyces</taxon>
    </lineage>
</organism>
<dbReference type="EMBL" id="JBIAHM010000016">
    <property type="protein sequence ID" value="MFE9604462.1"/>
    <property type="molecule type" value="Genomic_DNA"/>
</dbReference>
<dbReference type="Proteomes" id="UP001601303">
    <property type="component" value="Unassembled WGS sequence"/>
</dbReference>
<evidence type="ECO:0000313" key="3">
    <source>
        <dbReference type="Proteomes" id="UP001601303"/>
    </source>
</evidence>